<accession>A0AAW2SQD4</accession>
<dbReference type="PANTHER" id="PTHR33116:SF86">
    <property type="entry name" value="REVERSE TRANSCRIPTASE DOMAIN-CONTAINING PROTEIN"/>
    <property type="match status" value="1"/>
</dbReference>
<organism evidence="1">
    <name type="scientific">Sesamum latifolium</name>
    <dbReference type="NCBI Taxonomy" id="2727402"/>
    <lineage>
        <taxon>Eukaryota</taxon>
        <taxon>Viridiplantae</taxon>
        <taxon>Streptophyta</taxon>
        <taxon>Embryophyta</taxon>
        <taxon>Tracheophyta</taxon>
        <taxon>Spermatophyta</taxon>
        <taxon>Magnoliopsida</taxon>
        <taxon>eudicotyledons</taxon>
        <taxon>Gunneridae</taxon>
        <taxon>Pentapetalae</taxon>
        <taxon>asterids</taxon>
        <taxon>lamiids</taxon>
        <taxon>Lamiales</taxon>
        <taxon>Pedaliaceae</taxon>
        <taxon>Sesamum</taxon>
    </lineage>
</organism>
<reference evidence="1" key="1">
    <citation type="submission" date="2020-06" db="EMBL/GenBank/DDBJ databases">
        <authorList>
            <person name="Li T."/>
            <person name="Hu X."/>
            <person name="Zhang T."/>
            <person name="Song X."/>
            <person name="Zhang H."/>
            <person name="Dai N."/>
            <person name="Sheng W."/>
            <person name="Hou X."/>
            <person name="Wei L."/>
        </authorList>
    </citation>
    <scope>NUCLEOTIDE SEQUENCE</scope>
    <source>
        <strain evidence="1">KEN1</strain>
        <tissue evidence="1">Leaf</tissue>
    </source>
</reference>
<sequence length="171" mass="19563">MSCFRLPDSLLRDLESLMSNFFWNCGTESKIHWKAWPKLCLPRTSGGLGFCRLKEYDLALLAKQEWRVSMGTRGVLNAVLRQKYFPGATFFEARLGSFSSYIWRSIWEARDLLAAGIRWQVGDGHSILILEHPWLLRPSTFQPIARPVSLRGDTSVASLITSNKDWNEALI</sequence>
<dbReference type="AlphaFoldDB" id="A0AAW2SQD4"/>
<dbReference type="EMBL" id="JACGWN010000016">
    <property type="protein sequence ID" value="KAL0394339.1"/>
    <property type="molecule type" value="Genomic_DNA"/>
</dbReference>
<comment type="caution">
    <text evidence="1">The sequence shown here is derived from an EMBL/GenBank/DDBJ whole genome shotgun (WGS) entry which is preliminary data.</text>
</comment>
<reference evidence="1" key="2">
    <citation type="journal article" date="2024" name="Plant">
        <title>Genomic evolution and insights into agronomic trait innovations of Sesamum species.</title>
        <authorList>
            <person name="Miao H."/>
            <person name="Wang L."/>
            <person name="Qu L."/>
            <person name="Liu H."/>
            <person name="Sun Y."/>
            <person name="Le M."/>
            <person name="Wang Q."/>
            <person name="Wei S."/>
            <person name="Zheng Y."/>
            <person name="Lin W."/>
            <person name="Duan Y."/>
            <person name="Cao H."/>
            <person name="Xiong S."/>
            <person name="Wang X."/>
            <person name="Wei L."/>
            <person name="Li C."/>
            <person name="Ma Q."/>
            <person name="Ju M."/>
            <person name="Zhao R."/>
            <person name="Li G."/>
            <person name="Mu C."/>
            <person name="Tian Q."/>
            <person name="Mei H."/>
            <person name="Zhang T."/>
            <person name="Gao T."/>
            <person name="Zhang H."/>
        </authorList>
    </citation>
    <scope>NUCLEOTIDE SEQUENCE</scope>
    <source>
        <strain evidence="1">KEN1</strain>
    </source>
</reference>
<protein>
    <submittedName>
        <fullName evidence="1">Uncharacterized protein</fullName>
    </submittedName>
</protein>
<name>A0AAW2SQD4_9LAMI</name>
<dbReference type="PANTHER" id="PTHR33116">
    <property type="entry name" value="REVERSE TRANSCRIPTASE ZINC-BINDING DOMAIN-CONTAINING PROTEIN-RELATED-RELATED"/>
    <property type="match status" value="1"/>
</dbReference>
<proteinExistence type="predicted"/>
<evidence type="ECO:0000313" key="1">
    <source>
        <dbReference type="EMBL" id="KAL0394339.1"/>
    </source>
</evidence>
<gene>
    <name evidence="1" type="ORF">Slati_4400100</name>
</gene>